<dbReference type="Pfam" id="PF01400">
    <property type="entry name" value="Astacin"/>
    <property type="match status" value="1"/>
</dbReference>
<protein>
    <recommendedName>
        <fullName evidence="4">Metalloendopeptidase</fullName>
        <ecNumber evidence="4">3.4.24.-</ecNumber>
    </recommendedName>
</protein>
<dbReference type="EMBL" id="NCKU01002033">
    <property type="protein sequence ID" value="RWS10622.1"/>
    <property type="molecule type" value="Genomic_DNA"/>
</dbReference>
<comment type="caution">
    <text evidence="3">Lacks conserved residue(s) required for the propagation of feature annotation.</text>
</comment>
<accession>A0A3S3PEA9</accession>
<dbReference type="GO" id="GO:0008270">
    <property type="term" value="F:zinc ion binding"/>
    <property type="evidence" value="ECO:0007669"/>
    <property type="project" value="UniProtKB-UniRule"/>
</dbReference>
<dbReference type="SMART" id="SM00235">
    <property type="entry name" value="ZnMc"/>
    <property type="match status" value="1"/>
</dbReference>
<comment type="cofactor">
    <cofactor evidence="3 4">
        <name>Zn(2+)</name>
        <dbReference type="ChEBI" id="CHEBI:29105"/>
    </cofactor>
    <text evidence="3 4">Binds 1 zinc ion per subunit.</text>
</comment>
<evidence type="ECO:0000313" key="6">
    <source>
        <dbReference type="EMBL" id="RWS10613.1"/>
    </source>
</evidence>
<dbReference type="OrthoDB" id="291007at2759"/>
<feature type="chain" id="PRO_5033888355" description="Metalloendopeptidase" evidence="4">
    <location>
        <begin position="20"/>
        <end position="265"/>
    </location>
</feature>
<dbReference type="GO" id="GO:0006508">
    <property type="term" value="P:proteolysis"/>
    <property type="evidence" value="ECO:0007669"/>
    <property type="project" value="UniProtKB-KW"/>
</dbReference>
<evidence type="ECO:0000256" key="3">
    <source>
        <dbReference type="PROSITE-ProRule" id="PRU01211"/>
    </source>
</evidence>
<keyword evidence="3 4" id="KW-0378">Hydrolase</keyword>
<feature type="signal peptide" evidence="4">
    <location>
        <begin position="1"/>
        <end position="19"/>
    </location>
</feature>
<dbReference type="GO" id="GO:0004222">
    <property type="term" value="F:metalloendopeptidase activity"/>
    <property type="evidence" value="ECO:0007669"/>
    <property type="project" value="UniProtKB-UniRule"/>
</dbReference>
<dbReference type="AlphaFoldDB" id="A0A3S3PEA9"/>
<feature type="binding site" evidence="3">
    <location>
        <position position="165"/>
    </location>
    <ligand>
        <name>Zn(2+)</name>
        <dbReference type="ChEBI" id="CHEBI:29105"/>
        <note>catalytic</note>
    </ligand>
</feature>
<organism evidence="7 8">
    <name type="scientific">Dinothrombium tinctorium</name>
    <dbReference type="NCBI Taxonomy" id="1965070"/>
    <lineage>
        <taxon>Eukaryota</taxon>
        <taxon>Metazoa</taxon>
        <taxon>Ecdysozoa</taxon>
        <taxon>Arthropoda</taxon>
        <taxon>Chelicerata</taxon>
        <taxon>Arachnida</taxon>
        <taxon>Acari</taxon>
        <taxon>Acariformes</taxon>
        <taxon>Trombidiformes</taxon>
        <taxon>Prostigmata</taxon>
        <taxon>Anystina</taxon>
        <taxon>Parasitengona</taxon>
        <taxon>Trombidioidea</taxon>
        <taxon>Trombidiidae</taxon>
        <taxon>Dinothrombium</taxon>
    </lineage>
</organism>
<evidence type="ECO:0000256" key="2">
    <source>
        <dbReference type="ARBA" id="ARBA00025529"/>
    </source>
</evidence>
<sequence length="265" mass="32036">MATISMCYSLSILLIMCDCQELNLDYIKTILDLGEVEFTDHHLERGYISYFGERILQYKRRPLKMENGRIVIEYYTQVGEYFYVHRRLLFLATTEISQYTCITYVPLNGIVKRDEFHLLFIEENKLCDAMHPTKYEKELLIYIDDCEKDIPTFIHEIMHTLNFDHENNRPDADQYVKINWESIPKKYVHGFRKWHFDDWETNTNSSYSKMFPYDFKSVMHYYSGLNKFIVKKNGESIEKNWELSNIDKDELNFFYNCERNKLKQN</sequence>
<dbReference type="InterPro" id="IPR024079">
    <property type="entry name" value="MetalloPept_cat_dom_sf"/>
</dbReference>
<feature type="active site" evidence="3">
    <location>
        <position position="156"/>
    </location>
</feature>
<evidence type="ECO:0000259" key="5">
    <source>
        <dbReference type="PROSITE" id="PS51864"/>
    </source>
</evidence>
<dbReference type="EC" id="3.4.24.-" evidence="4"/>
<dbReference type="Proteomes" id="UP000285301">
    <property type="component" value="Unassembled WGS sequence"/>
</dbReference>
<dbReference type="PANTHER" id="PTHR10127:SF850">
    <property type="entry name" value="METALLOENDOPEPTIDASE"/>
    <property type="match status" value="1"/>
</dbReference>
<keyword evidence="3 4" id="KW-0645">Protease</keyword>
<dbReference type="PANTHER" id="PTHR10127">
    <property type="entry name" value="DISCOIDIN, CUB, EGF, LAMININ , AND ZINC METALLOPROTEASE DOMAIN CONTAINING"/>
    <property type="match status" value="1"/>
</dbReference>
<evidence type="ECO:0000256" key="1">
    <source>
        <dbReference type="ARBA" id="ARBA00011245"/>
    </source>
</evidence>
<comment type="caution">
    <text evidence="7">The sequence shown here is derived from an EMBL/GenBank/DDBJ whole genome shotgun (WGS) entry which is preliminary data.</text>
</comment>
<name>A0A3S3PEA9_9ACAR</name>
<comment type="subunit">
    <text evidence="1">Monomer.</text>
</comment>
<dbReference type="InterPro" id="IPR001506">
    <property type="entry name" value="Peptidase_M12A"/>
</dbReference>
<proteinExistence type="predicted"/>
<keyword evidence="3 4" id="KW-0479">Metal-binding</keyword>
<keyword evidence="3 4" id="KW-0862">Zinc</keyword>
<feature type="binding site" evidence="3">
    <location>
        <position position="155"/>
    </location>
    <ligand>
        <name>Zn(2+)</name>
        <dbReference type="ChEBI" id="CHEBI:29105"/>
        <note>catalytic</note>
    </ligand>
</feature>
<keyword evidence="8" id="KW-1185">Reference proteome</keyword>
<dbReference type="PRINTS" id="PR00480">
    <property type="entry name" value="ASTACIN"/>
</dbReference>
<reference evidence="7" key="2">
    <citation type="submission" date="2018-11" db="EMBL/GenBank/DDBJ databases">
        <title>Trombidioid mite genomics.</title>
        <authorList>
            <person name="Dong X."/>
        </authorList>
    </citation>
    <scope>NUCLEOTIDE SEQUENCE</scope>
    <source>
        <strain evidence="7">UoL-WK</strain>
    </source>
</reference>
<evidence type="ECO:0000256" key="4">
    <source>
        <dbReference type="RuleBase" id="RU361183"/>
    </source>
</evidence>
<keyword evidence="3 4" id="KW-0482">Metalloprotease</keyword>
<dbReference type="STRING" id="1965070.A0A3S3PEA9"/>
<comment type="function">
    <text evidence="2">Zinc metalloprotease. Provoques deadhesion of endothelial cells from cell cultures, and also degradation of fibronectin, fibrinogen and gelatin in vitro. Its role in the venom is not fully understood but it might act as a spreading factor that facilitates diffusion of other venom toxins. Alternatively, it might be involved in the proteolytic processing of other venom toxins or it might play a role in extra-oral digestion of prey.</text>
</comment>
<dbReference type="PROSITE" id="PS51864">
    <property type="entry name" value="ASTACIN"/>
    <property type="match status" value="1"/>
</dbReference>
<dbReference type="EMBL" id="NCKU01002037">
    <property type="protein sequence ID" value="RWS10613.1"/>
    <property type="molecule type" value="Genomic_DNA"/>
</dbReference>
<keyword evidence="4" id="KW-0732">Signal</keyword>
<feature type="binding site" evidence="3">
    <location>
        <position position="159"/>
    </location>
    <ligand>
        <name>Zn(2+)</name>
        <dbReference type="ChEBI" id="CHEBI:29105"/>
        <note>catalytic</note>
    </ligand>
</feature>
<dbReference type="SUPFAM" id="SSF55486">
    <property type="entry name" value="Metalloproteases ('zincins'), catalytic domain"/>
    <property type="match status" value="1"/>
</dbReference>
<dbReference type="InterPro" id="IPR006026">
    <property type="entry name" value="Peptidase_Metallo"/>
</dbReference>
<evidence type="ECO:0000313" key="8">
    <source>
        <dbReference type="Proteomes" id="UP000285301"/>
    </source>
</evidence>
<evidence type="ECO:0000313" key="7">
    <source>
        <dbReference type="EMBL" id="RWS10622.1"/>
    </source>
</evidence>
<dbReference type="Gene3D" id="3.40.390.10">
    <property type="entry name" value="Collagenase (Catalytic Domain)"/>
    <property type="match status" value="1"/>
</dbReference>
<feature type="domain" description="Peptidase M12A" evidence="5">
    <location>
        <begin position="53"/>
        <end position="258"/>
    </location>
</feature>
<gene>
    <name evidence="7" type="ORF">B4U79_18074</name>
    <name evidence="6" type="ORF">B4U79_18076</name>
</gene>
<reference evidence="7 8" key="1">
    <citation type="journal article" date="2018" name="Gigascience">
        <title>Genomes of trombidid mites reveal novel predicted allergens and laterally-transferred genes associated with secondary metabolism.</title>
        <authorList>
            <person name="Dong X."/>
            <person name="Chaisiri K."/>
            <person name="Xia D."/>
            <person name="Armstrong S.D."/>
            <person name="Fang Y."/>
            <person name="Donnelly M.J."/>
            <person name="Kadowaki T."/>
            <person name="McGarry J.W."/>
            <person name="Darby A.C."/>
            <person name="Makepeace B.L."/>
        </authorList>
    </citation>
    <scope>NUCLEOTIDE SEQUENCE [LARGE SCALE GENOMIC DNA]</scope>
    <source>
        <strain evidence="7">UoL-WK</strain>
    </source>
</reference>